<evidence type="ECO:0000313" key="2">
    <source>
        <dbReference type="Proteomes" id="UP000772434"/>
    </source>
</evidence>
<dbReference type="Proteomes" id="UP000772434">
    <property type="component" value="Unassembled WGS sequence"/>
</dbReference>
<accession>A0A9P5PLT6</accession>
<sequence length="64" mass="7251">MGQRSCPSSLWDSFFKSPTSRLLDSSPLVKSAVYRSNYLFLPHSTRALLASRDPFDCMLAMHVQ</sequence>
<name>A0A9P5PLT6_9AGAR</name>
<protein>
    <submittedName>
        <fullName evidence="1">Uncharacterized protein</fullName>
    </submittedName>
</protein>
<reference evidence="1" key="1">
    <citation type="submission" date="2020-11" db="EMBL/GenBank/DDBJ databases">
        <authorList>
            <consortium name="DOE Joint Genome Institute"/>
            <person name="Ahrendt S."/>
            <person name="Riley R."/>
            <person name="Andreopoulos W."/>
            <person name="Labutti K."/>
            <person name="Pangilinan J."/>
            <person name="Ruiz-Duenas F.J."/>
            <person name="Barrasa J.M."/>
            <person name="Sanchez-Garcia M."/>
            <person name="Camarero S."/>
            <person name="Miyauchi S."/>
            <person name="Serrano A."/>
            <person name="Linde D."/>
            <person name="Babiker R."/>
            <person name="Drula E."/>
            <person name="Ayuso-Fernandez I."/>
            <person name="Pacheco R."/>
            <person name="Padilla G."/>
            <person name="Ferreira P."/>
            <person name="Barriuso J."/>
            <person name="Kellner H."/>
            <person name="Castanera R."/>
            <person name="Alfaro M."/>
            <person name="Ramirez L."/>
            <person name="Pisabarro A.G."/>
            <person name="Kuo A."/>
            <person name="Tritt A."/>
            <person name="Lipzen A."/>
            <person name="He G."/>
            <person name="Yan M."/>
            <person name="Ng V."/>
            <person name="Cullen D."/>
            <person name="Martin F."/>
            <person name="Rosso M.-N."/>
            <person name="Henrissat B."/>
            <person name="Hibbett D."/>
            <person name="Martinez A.T."/>
            <person name="Grigoriev I.V."/>
        </authorList>
    </citation>
    <scope>NUCLEOTIDE SEQUENCE</scope>
    <source>
        <strain evidence="1">AH 40177</strain>
    </source>
</reference>
<organism evidence="1 2">
    <name type="scientific">Rhodocollybia butyracea</name>
    <dbReference type="NCBI Taxonomy" id="206335"/>
    <lineage>
        <taxon>Eukaryota</taxon>
        <taxon>Fungi</taxon>
        <taxon>Dikarya</taxon>
        <taxon>Basidiomycota</taxon>
        <taxon>Agaricomycotina</taxon>
        <taxon>Agaricomycetes</taxon>
        <taxon>Agaricomycetidae</taxon>
        <taxon>Agaricales</taxon>
        <taxon>Marasmiineae</taxon>
        <taxon>Omphalotaceae</taxon>
        <taxon>Rhodocollybia</taxon>
    </lineage>
</organism>
<dbReference type="EMBL" id="JADNRY010000127">
    <property type="protein sequence ID" value="KAF9064295.1"/>
    <property type="molecule type" value="Genomic_DNA"/>
</dbReference>
<evidence type="ECO:0000313" key="1">
    <source>
        <dbReference type="EMBL" id="KAF9064295.1"/>
    </source>
</evidence>
<comment type="caution">
    <text evidence="1">The sequence shown here is derived from an EMBL/GenBank/DDBJ whole genome shotgun (WGS) entry which is preliminary data.</text>
</comment>
<proteinExistence type="predicted"/>
<dbReference type="OrthoDB" id="2559662at2759"/>
<keyword evidence="2" id="KW-1185">Reference proteome</keyword>
<dbReference type="AlphaFoldDB" id="A0A9P5PLT6"/>
<gene>
    <name evidence="1" type="ORF">BDP27DRAFT_173908</name>
</gene>